<keyword evidence="2" id="KW-0663">Pyridoxal phosphate</keyword>
<evidence type="ECO:0000313" key="5">
    <source>
        <dbReference type="Proteomes" id="UP000564677"/>
    </source>
</evidence>
<gene>
    <name evidence="4" type="ORF">FHR20_002124</name>
</gene>
<name>A0A7X5V0U8_9SPHN</name>
<dbReference type="RefSeq" id="WP_167299598.1">
    <property type="nucleotide sequence ID" value="NZ_JAASQV010000002.1"/>
</dbReference>
<dbReference type="Pfam" id="PF00155">
    <property type="entry name" value="Aminotran_1_2"/>
    <property type="match status" value="1"/>
</dbReference>
<protein>
    <submittedName>
        <fullName evidence="4">Cobalamin biosynthetic protein CobC</fullName>
    </submittedName>
</protein>
<comment type="cofactor">
    <cofactor evidence="1">
        <name>pyridoxal 5'-phosphate</name>
        <dbReference type="ChEBI" id="CHEBI:597326"/>
    </cofactor>
</comment>
<dbReference type="EMBL" id="JAASQV010000002">
    <property type="protein sequence ID" value="NIJ65162.1"/>
    <property type="molecule type" value="Genomic_DNA"/>
</dbReference>
<dbReference type="InterPro" id="IPR015422">
    <property type="entry name" value="PyrdxlP-dep_Trfase_small"/>
</dbReference>
<evidence type="ECO:0000256" key="1">
    <source>
        <dbReference type="ARBA" id="ARBA00001933"/>
    </source>
</evidence>
<dbReference type="GO" id="GO:0030170">
    <property type="term" value="F:pyridoxal phosphate binding"/>
    <property type="evidence" value="ECO:0007669"/>
    <property type="project" value="InterPro"/>
</dbReference>
<dbReference type="PANTHER" id="PTHR42885:SF1">
    <property type="entry name" value="THREONINE-PHOSPHATE DECARBOXYLASE"/>
    <property type="match status" value="1"/>
</dbReference>
<comment type="caution">
    <text evidence="4">The sequence shown here is derived from an EMBL/GenBank/DDBJ whole genome shotgun (WGS) entry which is preliminary data.</text>
</comment>
<dbReference type="InterPro" id="IPR015424">
    <property type="entry name" value="PyrdxlP-dep_Trfase"/>
</dbReference>
<dbReference type="Proteomes" id="UP000564677">
    <property type="component" value="Unassembled WGS sequence"/>
</dbReference>
<dbReference type="PANTHER" id="PTHR42885">
    <property type="entry name" value="HISTIDINOL-PHOSPHATE AMINOTRANSFERASE-RELATED"/>
    <property type="match status" value="1"/>
</dbReference>
<evidence type="ECO:0000313" key="4">
    <source>
        <dbReference type="EMBL" id="NIJ65162.1"/>
    </source>
</evidence>
<keyword evidence="5" id="KW-1185">Reference proteome</keyword>
<organism evidence="4 5">
    <name type="scientific">Sphingomonas leidyi</name>
    <dbReference type="NCBI Taxonomy" id="68569"/>
    <lineage>
        <taxon>Bacteria</taxon>
        <taxon>Pseudomonadati</taxon>
        <taxon>Pseudomonadota</taxon>
        <taxon>Alphaproteobacteria</taxon>
        <taxon>Sphingomonadales</taxon>
        <taxon>Sphingomonadaceae</taxon>
        <taxon>Sphingomonas</taxon>
    </lineage>
</organism>
<dbReference type="Gene3D" id="3.40.640.10">
    <property type="entry name" value="Type I PLP-dependent aspartate aminotransferase-like (Major domain)"/>
    <property type="match status" value="1"/>
</dbReference>
<dbReference type="Gene3D" id="3.90.1150.10">
    <property type="entry name" value="Aspartate Aminotransferase, domain 1"/>
    <property type="match status" value="1"/>
</dbReference>
<proteinExistence type="predicted"/>
<feature type="domain" description="Aminotransferase class I/classII large" evidence="3">
    <location>
        <begin position="114"/>
        <end position="316"/>
    </location>
</feature>
<sequence length="321" mass="34039">MSGWTWHGGGIEAARRHFGGSDWLDLSTGINPHPWPGADAVAIDWRRLPERQELAELETAAAAYFGLDPRHVCAVPGTEIGLRLAGRLLGGAAQFAAPSYRTHAEMIANAAPTDLDDADDGTLILANPNNPDGRVLAPALLGALLGRRTDDAWLLLDEAFADVDPAPSLAGRIGDAHRLVIFRSFGKFFGLAGVRLGFVLGPAPLLDAIRAALGAWPVSAAAIAIGTAAYRDRAWIEGMRGQLPAQAAALDTVLHEAGHRPAGACPLFRLIEVADGMALFERLARRAILTRPFADRPHWLRIGLPPDEAGRARLAAALADG</sequence>
<reference evidence="4 5" key="1">
    <citation type="submission" date="2020-03" db="EMBL/GenBank/DDBJ databases">
        <title>Genomic Encyclopedia of Type Strains, Phase IV (KMG-IV): sequencing the most valuable type-strain genomes for metagenomic binning, comparative biology and taxonomic classification.</title>
        <authorList>
            <person name="Goeker M."/>
        </authorList>
    </citation>
    <scope>NUCLEOTIDE SEQUENCE [LARGE SCALE GENOMIC DNA]</scope>
    <source>
        <strain evidence="4 5">DSM 4733</strain>
    </source>
</reference>
<dbReference type="AlphaFoldDB" id="A0A7X5V0U8"/>
<evidence type="ECO:0000259" key="3">
    <source>
        <dbReference type="Pfam" id="PF00155"/>
    </source>
</evidence>
<evidence type="ECO:0000256" key="2">
    <source>
        <dbReference type="ARBA" id="ARBA00022898"/>
    </source>
</evidence>
<dbReference type="SUPFAM" id="SSF53383">
    <property type="entry name" value="PLP-dependent transferases"/>
    <property type="match status" value="1"/>
</dbReference>
<dbReference type="InterPro" id="IPR004839">
    <property type="entry name" value="Aminotransferase_I/II_large"/>
</dbReference>
<dbReference type="InterPro" id="IPR015421">
    <property type="entry name" value="PyrdxlP-dep_Trfase_major"/>
</dbReference>
<accession>A0A7X5V0U8</accession>